<feature type="transmembrane region" description="Helical" evidence="2">
    <location>
        <begin position="185"/>
        <end position="204"/>
    </location>
</feature>
<feature type="region of interest" description="Disordered" evidence="1">
    <location>
        <begin position="211"/>
        <end position="242"/>
    </location>
</feature>
<accession>A0A385G289</accession>
<evidence type="ECO:0000256" key="2">
    <source>
        <dbReference type="SAM" id="Phobius"/>
    </source>
</evidence>
<keyword evidence="2" id="KW-0812">Transmembrane</keyword>
<dbReference type="GO" id="GO:0017004">
    <property type="term" value="P:cytochrome complex assembly"/>
    <property type="evidence" value="ECO:0007669"/>
    <property type="project" value="InterPro"/>
</dbReference>
<keyword evidence="2" id="KW-1133">Transmembrane helix</keyword>
<dbReference type="PANTHER" id="PTHR36010">
    <property type="entry name" value="CYTOCHROME C BIOGENESIS CCMF C-TERMINAL-LIKE MITOCHONDRIAL PROTEIN-RELATED"/>
    <property type="match status" value="1"/>
</dbReference>
<dbReference type="GeneID" id="38344237"/>
<geneLocation type="mitochondrion" evidence="3"/>
<feature type="compositionally biased region" description="Basic residues" evidence="1">
    <location>
        <begin position="215"/>
        <end position="224"/>
    </location>
</feature>
<sequence>MYMYSVFHLDVPARARRENGHDSPSPRSIVQNMPAVLSSGVGSDRTRPNRLDLWNPIGSDRSFEFRCRTAAGPERKGAANLLPRDQGLHGLTLSHLLEGSKCSFLVGGNQREGRIKDVSFRFYFLLWKFIRSMDGAKSGVLVRASRPILLPDIIGRSSSETRAGNASFRFVPVLHFLLLESKGDFSYLESFCGVLCLLFFRTLFSLPRDRSAKRERARRRKRQTLRPNPNGNEQQRNDKMRCSGHPHLERRVEGFGPVAFPVPPSSGGACVGGVPPEPEIGLEALALPTSRQLMAVGHDYHQKAPMKMNISHFGVCICILGVLLSCDPAAYVRPVAHASYLFRAGGVNSDSIRVFNPAAEMLS</sequence>
<feature type="compositionally biased region" description="Polar residues" evidence="1">
    <location>
        <begin position="225"/>
        <end position="234"/>
    </location>
</feature>
<keyword evidence="3" id="KW-0496">Mitochondrion</keyword>
<protein>
    <submittedName>
        <fullName evidence="3">Cytochrome c biogenesis FC</fullName>
    </submittedName>
</protein>
<gene>
    <name evidence="3" type="primary">ccmfc</name>
</gene>
<reference evidence="3" key="1">
    <citation type="journal article" date="2018" name="Mitochondrial DNA Part B Resour">
        <title>The complete mitochondrial genome of a tertiary relict evergreen woody plant Ammopiptanthus mongolicus.</title>
        <authorList>
            <person name="Yu T."/>
            <person name="Sun L."/>
            <person name="Cui H."/>
            <person name="Liu S."/>
            <person name="Men J."/>
            <person name="Chen S."/>
            <person name="Chen Y."/>
            <person name="Lu C."/>
        </authorList>
    </citation>
    <scope>NUCLEOTIDE SEQUENCE</scope>
</reference>
<dbReference type="EMBL" id="MF683210">
    <property type="protein sequence ID" value="AXV54301.1"/>
    <property type="molecule type" value="Genomic_DNA"/>
</dbReference>
<name>A0A385G289_AMMMO</name>
<proteinExistence type="predicted"/>
<keyword evidence="2" id="KW-0472">Membrane</keyword>
<dbReference type="RefSeq" id="YP_009526542.1">
    <property type="nucleotide sequence ID" value="NC_039660.1"/>
</dbReference>
<evidence type="ECO:0000313" key="3">
    <source>
        <dbReference type="EMBL" id="AXV54301.1"/>
    </source>
</evidence>
<dbReference type="AlphaFoldDB" id="A0A385G289"/>
<evidence type="ECO:0000256" key="1">
    <source>
        <dbReference type="SAM" id="MobiDB-lite"/>
    </source>
</evidence>
<organism evidence="3">
    <name type="scientific">Ammopiptanthus mongolicus</name>
    <name type="common">Piptanthus mongolicus</name>
    <dbReference type="NCBI Taxonomy" id="126911"/>
    <lineage>
        <taxon>Eukaryota</taxon>
        <taxon>Viridiplantae</taxon>
        <taxon>Streptophyta</taxon>
        <taxon>Embryophyta</taxon>
        <taxon>Tracheophyta</taxon>
        <taxon>Spermatophyta</taxon>
        <taxon>Magnoliopsida</taxon>
        <taxon>eudicotyledons</taxon>
        <taxon>Gunneridae</taxon>
        <taxon>Pentapetalae</taxon>
        <taxon>rosids</taxon>
        <taxon>fabids</taxon>
        <taxon>Fabales</taxon>
        <taxon>Fabaceae</taxon>
        <taxon>Papilionoideae</taxon>
        <taxon>50 kb inversion clade</taxon>
        <taxon>genistoids sensu lato</taxon>
        <taxon>core genistoids</taxon>
        <taxon>Sophoreae</taxon>
        <taxon>Ammopiptanthus</taxon>
    </lineage>
</organism>
<dbReference type="InterPro" id="IPR044955">
    <property type="entry name" value="CCMFC"/>
</dbReference>
<feature type="transmembrane region" description="Helical" evidence="2">
    <location>
        <begin position="310"/>
        <end position="331"/>
    </location>
</feature>
<dbReference type="PANTHER" id="PTHR36010:SF1">
    <property type="entry name" value="CYTOCHROME C BIOGENESIS CCMF C-TERMINAL-LIKE MITOCHONDRIAL PROTEIN-RELATED"/>
    <property type="match status" value="1"/>
</dbReference>